<dbReference type="AlphaFoldDB" id="A0A126QLH9"/>
<evidence type="ECO:0000259" key="13">
    <source>
        <dbReference type="Pfam" id="PF00586"/>
    </source>
</evidence>
<keyword evidence="5 12" id="KW-0436">Ligase</keyword>
<protein>
    <recommendedName>
        <fullName evidence="4 12">Phosphoribosylformylglycinamidine cyclo-ligase</fullName>
        <ecNumber evidence="3 12">6.3.3.1</ecNumber>
    </recommendedName>
    <alternativeName>
        <fullName evidence="9 12">AIR synthase</fullName>
    </alternativeName>
    <alternativeName>
        <fullName evidence="10 12">AIRS</fullName>
    </alternativeName>
    <alternativeName>
        <fullName evidence="8 12">Phosphoribosyl-aminoimidazole synthetase</fullName>
    </alternativeName>
</protein>
<dbReference type="CDD" id="cd02196">
    <property type="entry name" value="PurM"/>
    <property type="match status" value="1"/>
</dbReference>
<dbReference type="GO" id="GO:0004637">
    <property type="term" value="F:phosphoribosylamine-glycine ligase activity"/>
    <property type="evidence" value="ECO:0007669"/>
    <property type="project" value="TreeGrafter"/>
</dbReference>
<feature type="domain" description="PurM-like C-terminal" evidence="14">
    <location>
        <begin position="180"/>
        <end position="345"/>
    </location>
</feature>
<dbReference type="HAMAP" id="MF_00741">
    <property type="entry name" value="AIRS"/>
    <property type="match status" value="1"/>
</dbReference>
<evidence type="ECO:0000259" key="14">
    <source>
        <dbReference type="Pfam" id="PF02769"/>
    </source>
</evidence>
<dbReference type="RefSeq" id="WP_066801602.1">
    <property type="nucleotide sequence ID" value="NZ_CP014206.1"/>
</dbReference>
<evidence type="ECO:0000256" key="10">
    <source>
        <dbReference type="ARBA" id="ARBA00033093"/>
    </source>
</evidence>
<keyword evidence="12" id="KW-0963">Cytoplasm</keyword>
<evidence type="ECO:0000313" key="18">
    <source>
        <dbReference type="Proteomes" id="UP000295506"/>
    </source>
</evidence>
<evidence type="ECO:0000256" key="9">
    <source>
        <dbReference type="ARBA" id="ARBA00032931"/>
    </source>
</evidence>
<feature type="domain" description="PurM-like N-terminal" evidence="13">
    <location>
        <begin position="63"/>
        <end position="167"/>
    </location>
</feature>
<evidence type="ECO:0000313" key="15">
    <source>
        <dbReference type="EMBL" id="AMK10697.1"/>
    </source>
</evidence>
<keyword evidence="17" id="KW-1185">Reference proteome</keyword>
<evidence type="ECO:0000256" key="2">
    <source>
        <dbReference type="ARBA" id="ARBA00010280"/>
    </source>
</evidence>
<organism evidence="16 18">
    <name type="scientific">Pseudodesulfovibrio indicus</name>
    <dbReference type="NCBI Taxonomy" id="1716143"/>
    <lineage>
        <taxon>Bacteria</taxon>
        <taxon>Pseudomonadati</taxon>
        <taxon>Thermodesulfobacteriota</taxon>
        <taxon>Desulfovibrionia</taxon>
        <taxon>Desulfovibrionales</taxon>
        <taxon>Desulfovibrionaceae</taxon>
    </lineage>
</organism>
<dbReference type="Proteomes" id="UP000055611">
    <property type="component" value="Chromosome"/>
</dbReference>
<evidence type="ECO:0000256" key="5">
    <source>
        <dbReference type="ARBA" id="ARBA00022598"/>
    </source>
</evidence>
<dbReference type="InterPro" id="IPR004733">
    <property type="entry name" value="PurM_cligase"/>
</dbReference>
<accession>A0A126QLH9</accession>
<evidence type="ECO:0000256" key="6">
    <source>
        <dbReference type="ARBA" id="ARBA00022741"/>
    </source>
</evidence>
<evidence type="ECO:0000256" key="7">
    <source>
        <dbReference type="ARBA" id="ARBA00022840"/>
    </source>
</evidence>
<dbReference type="GO" id="GO:0004641">
    <property type="term" value="F:phosphoribosylformylglycinamidine cyclo-ligase activity"/>
    <property type="evidence" value="ECO:0007669"/>
    <property type="project" value="UniProtKB-UniRule"/>
</dbReference>
<dbReference type="GO" id="GO:0005829">
    <property type="term" value="C:cytosol"/>
    <property type="evidence" value="ECO:0007669"/>
    <property type="project" value="TreeGrafter"/>
</dbReference>
<dbReference type="Pfam" id="PF00586">
    <property type="entry name" value="AIRS"/>
    <property type="match status" value="1"/>
</dbReference>
<keyword evidence="12" id="KW-0658">Purine biosynthesis</keyword>
<dbReference type="Gene3D" id="3.30.1330.10">
    <property type="entry name" value="PurM-like, N-terminal domain"/>
    <property type="match status" value="1"/>
</dbReference>
<comment type="subcellular location">
    <subcellularLocation>
        <location evidence="12">Cytoplasm</location>
    </subcellularLocation>
</comment>
<dbReference type="InterPro" id="IPR016188">
    <property type="entry name" value="PurM-like_N"/>
</dbReference>
<dbReference type="InterPro" id="IPR010918">
    <property type="entry name" value="PurM-like_C_dom"/>
</dbReference>
<dbReference type="KEGG" id="dej:AWY79_06030"/>
<sequence length="353" mass="37419">MSDSAKRSQAYTAAGVDIEAGNEFVRRIKDMVKSTFTPGVATDIGGFGGLFKPEIGGMEAPMLVAGTDGVGTKLKLAFMFGIHDTVGIDLVAMSVNDVLVQGATPLFFLDYFATGKLEPGVAASVVSGVCEGCRQSGCALLGGETAEMPGFYPDGEYDLSGFAVGMVDTPKLVTGKEIAPGDVLIGLASSGVHSNGWSLVRKILGESGLKNDDAFPGSGKTVAETLIEPTKIYVKPVLELMQSMTVKGMVHVTGGGFYDNIPRVLPENVAASINFGSWAMLPVFDWIKNQGDLSWPEMLQIFNCSIGYILIVDPADADEALEKLDARPDVEAYRIGEITTRKEAAEQVEVVFP</sequence>
<proteinExistence type="inferred from homology"/>
<dbReference type="FunFam" id="3.90.650.10:FF:000001">
    <property type="entry name" value="Phosphoribosylformylglycinamidine cyclo-ligase"/>
    <property type="match status" value="1"/>
</dbReference>
<reference evidence="15 17" key="1">
    <citation type="journal article" date="2016" name="Front. Microbiol.">
        <title>Genome Sequence of the Piezophilic, Mesophilic Sulfate-Reducing Bacterium Desulfovibrio indicus J2T.</title>
        <authorList>
            <person name="Cao J."/>
            <person name="Maignien L."/>
            <person name="Shao Z."/>
            <person name="Alain K."/>
            <person name="Jebbar M."/>
        </authorList>
    </citation>
    <scope>NUCLEOTIDE SEQUENCE [LARGE SCALE GENOMIC DNA]</scope>
    <source>
        <strain evidence="15 17">J2</strain>
    </source>
</reference>
<evidence type="ECO:0000256" key="12">
    <source>
        <dbReference type="HAMAP-Rule" id="MF_00741"/>
    </source>
</evidence>
<dbReference type="Gene3D" id="3.90.650.10">
    <property type="entry name" value="PurM-like C-terminal domain"/>
    <property type="match status" value="1"/>
</dbReference>
<comment type="similarity">
    <text evidence="2 12">Belongs to the AIR synthase family.</text>
</comment>
<comment type="pathway">
    <text evidence="1 12">Purine metabolism; IMP biosynthesis via de novo pathway; 5-amino-1-(5-phospho-D-ribosyl)imidazole from N(2)-formyl-N(1)-(5-phospho-D-ribosyl)glycinamide: step 2/2.</text>
</comment>
<reference evidence="16 18" key="2">
    <citation type="submission" date="2019-03" db="EMBL/GenBank/DDBJ databases">
        <title>Genomic Encyclopedia of Type Strains, Phase IV (KMG-IV): sequencing the most valuable type-strain genomes for metagenomic binning, comparative biology and taxonomic classification.</title>
        <authorList>
            <person name="Goeker M."/>
        </authorList>
    </citation>
    <scope>NUCLEOTIDE SEQUENCE [LARGE SCALE GENOMIC DNA]</scope>
    <source>
        <strain evidence="16 18">DSM 101483</strain>
    </source>
</reference>
<evidence type="ECO:0000313" key="16">
    <source>
        <dbReference type="EMBL" id="TDT91679.1"/>
    </source>
</evidence>
<keyword evidence="6 12" id="KW-0547">Nucleotide-binding</keyword>
<dbReference type="SUPFAM" id="SSF55326">
    <property type="entry name" value="PurM N-terminal domain-like"/>
    <property type="match status" value="1"/>
</dbReference>
<dbReference type="GO" id="GO:0005524">
    <property type="term" value="F:ATP binding"/>
    <property type="evidence" value="ECO:0007669"/>
    <property type="project" value="UniProtKB-KW"/>
</dbReference>
<dbReference type="InterPro" id="IPR036676">
    <property type="entry name" value="PurM-like_C_sf"/>
</dbReference>
<dbReference type="OrthoDB" id="9777881at2"/>
<dbReference type="Pfam" id="PF02769">
    <property type="entry name" value="AIRS_C"/>
    <property type="match status" value="1"/>
</dbReference>
<comment type="catalytic activity">
    <reaction evidence="11 12">
        <text>2-formamido-N(1)-(5-O-phospho-beta-D-ribosyl)acetamidine + ATP = 5-amino-1-(5-phospho-beta-D-ribosyl)imidazole + ADP + phosphate + H(+)</text>
        <dbReference type="Rhea" id="RHEA:23032"/>
        <dbReference type="ChEBI" id="CHEBI:15378"/>
        <dbReference type="ChEBI" id="CHEBI:30616"/>
        <dbReference type="ChEBI" id="CHEBI:43474"/>
        <dbReference type="ChEBI" id="CHEBI:137981"/>
        <dbReference type="ChEBI" id="CHEBI:147287"/>
        <dbReference type="ChEBI" id="CHEBI:456216"/>
        <dbReference type="EC" id="6.3.3.1"/>
    </reaction>
</comment>
<name>A0A126QLH9_9BACT</name>
<evidence type="ECO:0000256" key="11">
    <source>
        <dbReference type="ARBA" id="ARBA00049057"/>
    </source>
</evidence>
<evidence type="ECO:0000256" key="3">
    <source>
        <dbReference type="ARBA" id="ARBA00013047"/>
    </source>
</evidence>
<dbReference type="Proteomes" id="UP000295506">
    <property type="component" value="Unassembled WGS sequence"/>
</dbReference>
<dbReference type="PANTHER" id="PTHR10520:SF12">
    <property type="entry name" value="TRIFUNCTIONAL PURINE BIOSYNTHETIC PROTEIN ADENOSINE-3"/>
    <property type="match status" value="1"/>
</dbReference>
<keyword evidence="7 12" id="KW-0067">ATP-binding</keyword>
<dbReference type="NCBIfam" id="TIGR00878">
    <property type="entry name" value="purM"/>
    <property type="match status" value="1"/>
</dbReference>
<dbReference type="GO" id="GO:0046084">
    <property type="term" value="P:adenine biosynthetic process"/>
    <property type="evidence" value="ECO:0007669"/>
    <property type="project" value="TreeGrafter"/>
</dbReference>
<evidence type="ECO:0000256" key="8">
    <source>
        <dbReference type="ARBA" id="ARBA00031908"/>
    </source>
</evidence>
<evidence type="ECO:0000313" key="17">
    <source>
        <dbReference type="Proteomes" id="UP000055611"/>
    </source>
</evidence>
<dbReference type="EMBL" id="CP014206">
    <property type="protein sequence ID" value="AMK10697.1"/>
    <property type="molecule type" value="Genomic_DNA"/>
</dbReference>
<gene>
    <name evidence="12" type="primary">purM</name>
    <name evidence="15" type="ORF">AWY79_06030</name>
    <name evidence="16" type="ORF">EDC59_10177</name>
</gene>
<dbReference type="EMBL" id="SOBK01000001">
    <property type="protein sequence ID" value="TDT91679.1"/>
    <property type="molecule type" value="Genomic_DNA"/>
</dbReference>
<dbReference type="FunFam" id="3.30.1330.10:FF:000001">
    <property type="entry name" value="Phosphoribosylformylglycinamidine cyclo-ligase"/>
    <property type="match status" value="1"/>
</dbReference>
<evidence type="ECO:0000256" key="4">
    <source>
        <dbReference type="ARBA" id="ARBA00020367"/>
    </source>
</evidence>
<dbReference type="PANTHER" id="PTHR10520">
    <property type="entry name" value="TRIFUNCTIONAL PURINE BIOSYNTHETIC PROTEIN ADENOSINE-3-RELATED"/>
    <property type="match status" value="1"/>
</dbReference>
<evidence type="ECO:0000256" key="1">
    <source>
        <dbReference type="ARBA" id="ARBA00004686"/>
    </source>
</evidence>
<dbReference type="SUPFAM" id="SSF56042">
    <property type="entry name" value="PurM C-terminal domain-like"/>
    <property type="match status" value="1"/>
</dbReference>
<dbReference type="InterPro" id="IPR036921">
    <property type="entry name" value="PurM-like_N_sf"/>
</dbReference>
<dbReference type="GO" id="GO:0006189">
    <property type="term" value="P:'de novo' IMP biosynthetic process"/>
    <property type="evidence" value="ECO:0007669"/>
    <property type="project" value="UniProtKB-UniRule"/>
</dbReference>
<dbReference type="EC" id="6.3.3.1" evidence="3 12"/>